<dbReference type="SUPFAM" id="SSF53067">
    <property type="entry name" value="Actin-like ATPase domain"/>
    <property type="match status" value="1"/>
</dbReference>
<dbReference type="InterPro" id="IPR036390">
    <property type="entry name" value="WH_DNA-bd_sf"/>
</dbReference>
<dbReference type="GO" id="GO:0016301">
    <property type="term" value="F:kinase activity"/>
    <property type="evidence" value="ECO:0007669"/>
    <property type="project" value="UniProtKB-KW"/>
</dbReference>
<evidence type="ECO:0000256" key="1">
    <source>
        <dbReference type="ARBA" id="ARBA00006479"/>
    </source>
</evidence>
<dbReference type="Pfam" id="PF12840">
    <property type="entry name" value="HTH_20"/>
    <property type="match status" value="1"/>
</dbReference>
<sequence length="409" mass="42361">MTHSQPAPLTTTRVLPSARADGAGHLLGLIRSAQTATVSEMAAGLGASRSTVMVRLQALVDAGLVVAKAPANGARGRPATSYVFDPSSAALLAAQLGMTGCRLAVTDLAGEILGSRYIDVDLRLGPARLTADMIAAYDDILGELGREPSAVVGIGLGMPSSIEMLSYSRSLGVTGADWDDSGIIDELSRRYDAPAFVDLDVNLLALAERRTTWPDVEVFVCVKLGTLIDAAIVVNDTPIRGVGNAAGALGHLKVAGSVEPCTCGGIGCLDAVAGGGALVKQLQAAGFDITHVSDVIRLVNVGQPEALLAVREAGRRIGEALSTIVNLLNPAVISTWGYLTGAESVLFAGIREGLYQSALPRSSEDLQLIVTALGESAGVRGAAMRVIDEVLEPSTLDRSLESGRFPSRR</sequence>
<comment type="similarity">
    <text evidence="1">Belongs to the ROK (NagC/XylR) family.</text>
</comment>
<dbReference type="Pfam" id="PF00480">
    <property type="entry name" value="ROK"/>
    <property type="match status" value="1"/>
</dbReference>
<accession>A0A2P8GUT6</accession>
<proteinExistence type="inferred from homology"/>
<keyword evidence="5" id="KW-1185">Reference proteome</keyword>
<dbReference type="InterPro" id="IPR000600">
    <property type="entry name" value="ROK"/>
</dbReference>
<evidence type="ECO:0000313" key="4">
    <source>
        <dbReference type="Proteomes" id="UP000241203"/>
    </source>
</evidence>
<dbReference type="EMBL" id="RZGY01000001">
    <property type="protein sequence ID" value="RUQ87692.1"/>
    <property type="molecule type" value="Genomic_DNA"/>
</dbReference>
<reference evidence="3 5" key="2">
    <citation type="submission" date="2018-12" db="EMBL/GenBank/DDBJ databases">
        <authorList>
            <person name="hu s."/>
            <person name="Xu Y."/>
            <person name="Xu B."/>
            <person name="Li F."/>
        </authorList>
    </citation>
    <scope>NUCLEOTIDE SEQUENCE [LARGE SCALE GENOMIC DNA]</scope>
    <source>
        <strain evidence="3 5">KSW2-17</strain>
    </source>
</reference>
<dbReference type="PANTHER" id="PTHR18964">
    <property type="entry name" value="ROK (REPRESSOR, ORF, KINASE) FAMILY"/>
    <property type="match status" value="1"/>
</dbReference>
<dbReference type="SUPFAM" id="SSF46785">
    <property type="entry name" value="Winged helix' DNA-binding domain"/>
    <property type="match status" value="1"/>
</dbReference>
<dbReference type="Gene3D" id="3.30.420.40">
    <property type="match status" value="2"/>
</dbReference>
<protein>
    <submittedName>
        <fullName evidence="2">Putative NBD/HSP70 family sugar kinase</fullName>
    </submittedName>
    <submittedName>
        <fullName evidence="3">ROK family transcriptional regulator</fullName>
    </submittedName>
</protein>
<evidence type="ECO:0000313" key="3">
    <source>
        <dbReference type="EMBL" id="RUQ87692.1"/>
    </source>
</evidence>
<dbReference type="Proteomes" id="UP000268291">
    <property type="component" value="Unassembled WGS sequence"/>
</dbReference>
<dbReference type="OrthoDB" id="3189808at2"/>
<comment type="caution">
    <text evidence="2">The sequence shown here is derived from an EMBL/GenBank/DDBJ whole genome shotgun (WGS) entry which is preliminary data.</text>
</comment>
<name>A0A2P8GUT6_9MICO</name>
<evidence type="ECO:0000313" key="2">
    <source>
        <dbReference type="EMBL" id="PSL37715.1"/>
    </source>
</evidence>
<dbReference type="RefSeq" id="WP_106562826.1">
    <property type="nucleotide sequence ID" value="NZ_PYAU01000001.1"/>
</dbReference>
<keyword evidence="2" id="KW-0808">Transferase</keyword>
<dbReference type="InterPro" id="IPR043129">
    <property type="entry name" value="ATPase_NBD"/>
</dbReference>
<keyword evidence="2" id="KW-0418">Kinase</keyword>
<dbReference type="Gene3D" id="1.10.10.10">
    <property type="entry name" value="Winged helix-like DNA-binding domain superfamily/Winged helix DNA-binding domain"/>
    <property type="match status" value="1"/>
</dbReference>
<dbReference type="InterPro" id="IPR036388">
    <property type="entry name" value="WH-like_DNA-bd_sf"/>
</dbReference>
<dbReference type="Proteomes" id="UP000241203">
    <property type="component" value="Unassembled WGS sequence"/>
</dbReference>
<dbReference type="PANTHER" id="PTHR18964:SF173">
    <property type="entry name" value="GLUCOKINASE"/>
    <property type="match status" value="1"/>
</dbReference>
<dbReference type="AlphaFoldDB" id="A0A2P8GUT6"/>
<dbReference type="EMBL" id="PYAU01000001">
    <property type="protein sequence ID" value="PSL37715.1"/>
    <property type="molecule type" value="Genomic_DNA"/>
</dbReference>
<gene>
    <name evidence="2" type="ORF">CLV49_1322</name>
    <name evidence="3" type="ORF">ELQ93_12590</name>
</gene>
<reference evidence="2 4" key="1">
    <citation type="submission" date="2018-03" db="EMBL/GenBank/DDBJ databases">
        <title>Genomic Encyclopedia of Archaeal and Bacterial Type Strains, Phase II (KMG-II): from individual species to whole genera.</title>
        <authorList>
            <person name="Goeker M."/>
        </authorList>
    </citation>
    <scope>NUCLEOTIDE SEQUENCE [LARGE SCALE GENOMIC DNA]</scope>
    <source>
        <strain evidence="2 4">DSM 21548</strain>
    </source>
</reference>
<evidence type="ECO:0000313" key="5">
    <source>
        <dbReference type="Proteomes" id="UP000268291"/>
    </source>
</evidence>
<organism evidence="2 4">
    <name type="scientific">Labedella gwakjiensis</name>
    <dbReference type="NCBI Taxonomy" id="390269"/>
    <lineage>
        <taxon>Bacteria</taxon>
        <taxon>Bacillati</taxon>
        <taxon>Actinomycetota</taxon>
        <taxon>Actinomycetes</taxon>
        <taxon>Micrococcales</taxon>
        <taxon>Microbacteriaceae</taxon>
        <taxon>Labedella</taxon>
    </lineage>
</organism>